<dbReference type="EMBL" id="VTFT01000001">
    <property type="protein sequence ID" value="TYT26473.1"/>
    <property type="molecule type" value="Genomic_DNA"/>
</dbReference>
<sequence length="107" mass="11834">MTVSSAYRKAKVKTKAVGAFWLLVCGVLLASSIALYQTDLAKRSHPDPGNLELFASIFNAMLAIPFLICGLALVTGQRNSMRWITVPSYFVLLAAYSLWTTRDWYAA</sequence>
<keyword evidence="1" id="KW-0812">Transmembrane</keyword>
<evidence type="ECO:0000313" key="2">
    <source>
        <dbReference type="EMBL" id="TYT26473.1"/>
    </source>
</evidence>
<comment type="caution">
    <text evidence="2">The sequence shown here is derived from an EMBL/GenBank/DDBJ whole genome shotgun (WGS) entry which is preliminary data.</text>
</comment>
<proteinExistence type="predicted"/>
<keyword evidence="1" id="KW-0472">Membrane</keyword>
<protein>
    <submittedName>
        <fullName evidence="2">Uncharacterized protein</fullName>
    </submittedName>
</protein>
<dbReference type="RefSeq" id="WP_149103024.1">
    <property type="nucleotide sequence ID" value="NZ_VTFT01000001.1"/>
</dbReference>
<dbReference type="OrthoDB" id="9814001at2"/>
<accession>A0A5D4XR92</accession>
<dbReference type="AlphaFoldDB" id="A0A5D4XR92"/>
<name>A0A5D4XR92_9GAMM</name>
<gene>
    <name evidence="2" type="ORF">FZO89_09505</name>
</gene>
<dbReference type="Proteomes" id="UP000324973">
    <property type="component" value="Unassembled WGS sequence"/>
</dbReference>
<feature type="transmembrane region" description="Helical" evidence="1">
    <location>
        <begin position="53"/>
        <end position="74"/>
    </location>
</feature>
<evidence type="ECO:0000313" key="3">
    <source>
        <dbReference type="Proteomes" id="UP000324973"/>
    </source>
</evidence>
<keyword evidence="1" id="KW-1133">Transmembrane helix</keyword>
<reference evidence="2 3" key="1">
    <citation type="submission" date="2019-08" db="EMBL/GenBank/DDBJ databases">
        <title>Luteimonas viscosus sp. nov., isolated from soil of a sunflower field.</title>
        <authorList>
            <person name="Jianli Z."/>
            <person name="Ying Z."/>
        </authorList>
    </citation>
    <scope>NUCLEOTIDE SEQUENCE [LARGE SCALE GENOMIC DNA]</scope>
    <source>
        <strain evidence="2 3">XBU10</strain>
    </source>
</reference>
<evidence type="ECO:0000256" key="1">
    <source>
        <dbReference type="SAM" id="Phobius"/>
    </source>
</evidence>
<organism evidence="2 3">
    <name type="scientific">Luteimonas viscosa</name>
    <dbReference type="NCBI Taxonomy" id="1132694"/>
    <lineage>
        <taxon>Bacteria</taxon>
        <taxon>Pseudomonadati</taxon>
        <taxon>Pseudomonadota</taxon>
        <taxon>Gammaproteobacteria</taxon>
        <taxon>Lysobacterales</taxon>
        <taxon>Lysobacteraceae</taxon>
        <taxon>Luteimonas</taxon>
    </lineage>
</organism>
<keyword evidence="3" id="KW-1185">Reference proteome</keyword>
<feature type="transmembrane region" description="Helical" evidence="1">
    <location>
        <begin position="81"/>
        <end position="99"/>
    </location>
</feature>